<evidence type="ECO:0000256" key="4">
    <source>
        <dbReference type="ARBA" id="ARBA00023163"/>
    </source>
</evidence>
<gene>
    <name evidence="6" type="ORF">H9L16_03665</name>
</gene>
<evidence type="ECO:0000256" key="3">
    <source>
        <dbReference type="ARBA" id="ARBA00023082"/>
    </source>
</evidence>
<dbReference type="KEGG" id="tcn:H9L16_03665"/>
<dbReference type="AlphaFoldDB" id="A0A7G9SS94"/>
<dbReference type="InterPro" id="IPR013325">
    <property type="entry name" value="RNA_pol_sigma_r2"/>
</dbReference>
<organism evidence="6 7">
    <name type="scientific">Thermomonas carbonis</name>
    <dbReference type="NCBI Taxonomy" id="1463158"/>
    <lineage>
        <taxon>Bacteria</taxon>
        <taxon>Pseudomonadati</taxon>
        <taxon>Pseudomonadota</taxon>
        <taxon>Gammaproteobacteria</taxon>
        <taxon>Lysobacterales</taxon>
        <taxon>Lysobacteraceae</taxon>
        <taxon>Thermomonas</taxon>
    </lineage>
</organism>
<dbReference type="NCBIfam" id="TIGR02999">
    <property type="entry name" value="Sig-70_X6"/>
    <property type="match status" value="1"/>
</dbReference>
<evidence type="ECO:0000256" key="2">
    <source>
        <dbReference type="ARBA" id="ARBA00023015"/>
    </source>
</evidence>
<dbReference type="InterPro" id="IPR039425">
    <property type="entry name" value="RNA_pol_sigma-70-like"/>
</dbReference>
<dbReference type="InterPro" id="IPR014284">
    <property type="entry name" value="RNA_pol_sigma-70_dom"/>
</dbReference>
<evidence type="ECO:0000256" key="1">
    <source>
        <dbReference type="ARBA" id="ARBA00010641"/>
    </source>
</evidence>
<name>A0A7G9SS94_9GAMM</name>
<dbReference type="InterPro" id="IPR013324">
    <property type="entry name" value="RNA_pol_sigma_r3/r4-like"/>
</dbReference>
<dbReference type="PANTHER" id="PTHR43133:SF39">
    <property type="entry name" value="SIMILAR TO RNA POLYMERASE SIGMA-E FACTOR"/>
    <property type="match status" value="1"/>
</dbReference>
<dbReference type="Gene3D" id="1.10.10.10">
    <property type="entry name" value="Winged helix-like DNA-binding domain superfamily/Winged helix DNA-binding domain"/>
    <property type="match status" value="1"/>
</dbReference>
<dbReference type="SUPFAM" id="SSF88659">
    <property type="entry name" value="Sigma3 and sigma4 domains of RNA polymerase sigma factors"/>
    <property type="match status" value="1"/>
</dbReference>
<keyword evidence="3" id="KW-0731">Sigma factor</keyword>
<keyword evidence="4" id="KW-0804">Transcription</keyword>
<dbReference type="SUPFAM" id="SSF88946">
    <property type="entry name" value="Sigma2 domain of RNA polymerase sigma factors"/>
    <property type="match status" value="1"/>
</dbReference>
<dbReference type="InterPro" id="IPR036388">
    <property type="entry name" value="WH-like_DNA-bd_sf"/>
</dbReference>
<dbReference type="NCBIfam" id="TIGR02937">
    <property type="entry name" value="sigma70-ECF"/>
    <property type="match status" value="1"/>
</dbReference>
<dbReference type="InterPro" id="IPR053812">
    <property type="entry name" value="HTH_Sigma70_ECF-like"/>
</dbReference>
<dbReference type="PANTHER" id="PTHR43133">
    <property type="entry name" value="RNA POLYMERASE ECF-TYPE SIGMA FACTO"/>
    <property type="match status" value="1"/>
</dbReference>
<keyword evidence="2" id="KW-0805">Transcription regulation</keyword>
<keyword evidence="7" id="KW-1185">Reference proteome</keyword>
<evidence type="ECO:0000313" key="6">
    <source>
        <dbReference type="EMBL" id="QNN70719.1"/>
    </source>
</evidence>
<reference evidence="6 7" key="1">
    <citation type="submission" date="2020-08" db="EMBL/GenBank/DDBJ databases">
        <title>Genome sequence of Thermomonas carbonis KCTC 42013T.</title>
        <authorList>
            <person name="Hyun D.-W."/>
            <person name="Bae J.-W."/>
        </authorList>
    </citation>
    <scope>NUCLEOTIDE SEQUENCE [LARGE SCALE GENOMIC DNA]</scope>
    <source>
        <strain evidence="6 7">KCTC 42013</strain>
    </source>
</reference>
<dbReference type="EMBL" id="CP060719">
    <property type="protein sequence ID" value="QNN70719.1"/>
    <property type="molecule type" value="Genomic_DNA"/>
</dbReference>
<sequence>MSGHITRLLYEASGGNRDALDALMPLLYAQLHDAAHRQLRGERAGHTLDTAALVNETYLRLAAQERAQWQSRVQFLAVASLVMRRVLVNHAKQRNRHKRGGSGEPLTLGHAQHVAADTPEVDVEALDQALDRLAEIDARAARVVECRYFGGLDIHETAEALNIAAATVKRDWVLAKTWLRRELEGGAGAPEPAA</sequence>
<dbReference type="GO" id="GO:0016987">
    <property type="term" value="F:sigma factor activity"/>
    <property type="evidence" value="ECO:0007669"/>
    <property type="project" value="UniProtKB-KW"/>
</dbReference>
<evidence type="ECO:0000259" key="5">
    <source>
        <dbReference type="Pfam" id="PF07638"/>
    </source>
</evidence>
<accession>A0A7G9SS94</accession>
<dbReference type="RefSeq" id="WP_187553235.1">
    <property type="nucleotide sequence ID" value="NZ_BMZL01000001.1"/>
</dbReference>
<dbReference type="InterPro" id="IPR011517">
    <property type="entry name" value="RNA_pol_sigma70_ECF-like"/>
</dbReference>
<evidence type="ECO:0000313" key="7">
    <source>
        <dbReference type="Proteomes" id="UP000515804"/>
    </source>
</evidence>
<dbReference type="Pfam" id="PF07638">
    <property type="entry name" value="Sigma70_ECF"/>
    <property type="match status" value="1"/>
</dbReference>
<dbReference type="GO" id="GO:0006352">
    <property type="term" value="P:DNA-templated transcription initiation"/>
    <property type="evidence" value="ECO:0007669"/>
    <property type="project" value="InterPro"/>
</dbReference>
<comment type="similarity">
    <text evidence="1">Belongs to the sigma-70 factor family. ECF subfamily.</text>
</comment>
<proteinExistence type="inferred from homology"/>
<dbReference type="Proteomes" id="UP000515804">
    <property type="component" value="Chromosome"/>
</dbReference>
<protein>
    <submittedName>
        <fullName evidence="6">Sigma-70 family RNA polymerase sigma factor</fullName>
    </submittedName>
</protein>
<feature type="domain" description="RNA polymerase sigma-70 ECF-like HTH" evidence="5">
    <location>
        <begin position="4"/>
        <end position="184"/>
    </location>
</feature>